<evidence type="ECO:0000256" key="1">
    <source>
        <dbReference type="ARBA" id="ARBA00008007"/>
    </source>
</evidence>
<protein>
    <submittedName>
        <fullName evidence="2">DNA utilization protein GntX</fullName>
    </submittedName>
</protein>
<dbReference type="CDD" id="cd06223">
    <property type="entry name" value="PRTases_typeI"/>
    <property type="match status" value="1"/>
</dbReference>
<sequence>METCPRCETDKLHFDNTFALGPYEGLLRDLVLRMKNERSEKLGRLFACLLEERWGEKLQSLPIDAVVPIPMTPLRRLIRGTNPPEVVARKIASSMGWLHLPHLLTRRRNSLPQHGLSRPGRFRNIRGGLSVPRGYHLEFPHILLVDDVLTTGATCSEAARTLKRRGASLVTVLVVGRTSDS</sequence>
<dbReference type="InterPro" id="IPR029057">
    <property type="entry name" value="PRTase-like"/>
</dbReference>
<organism evidence="2 3">
    <name type="scientific">Bythopirellula polymerisocia</name>
    <dbReference type="NCBI Taxonomy" id="2528003"/>
    <lineage>
        <taxon>Bacteria</taxon>
        <taxon>Pseudomonadati</taxon>
        <taxon>Planctomycetota</taxon>
        <taxon>Planctomycetia</taxon>
        <taxon>Pirellulales</taxon>
        <taxon>Lacipirellulaceae</taxon>
        <taxon>Bythopirellula</taxon>
    </lineage>
</organism>
<name>A0A5C6D3L1_9BACT</name>
<dbReference type="Gene3D" id="3.40.50.2020">
    <property type="match status" value="1"/>
</dbReference>
<accession>A0A5C6D3L1</accession>
<dbReference type="PANTHER" id="PTHR47505">
    <property type="entry name" value="DNA UTILIZATION PROTEIN YHGH"/>
    <property type="match status" value="1"/>
</dbReference>
<evidence type="ECO:0000313" key="2">
    <source>
        <dbReference type="EMBL" id="TWU29449.1"/>
    </source>
</evidence>
<dbReference type="SUPFAM" id="SSF53271">
    <property type="entry name" value="PRTase-like"/>
    <property type="match status" value="1"/>
</dbReference>
<gene>
    <name evidence="2" type="ORF">Pla144_02270</name>
</gene>
<evidence type="ECO:0000313" key="3">
    <source>
        <dbReference type="Proteomes" id="UP000318437"/>
    </source>
</evidence>
<dbReference type="EMBL" id="SJPS01000001">
    <property type="protein sequence ID" value="TWU29449.1"/>
    <property type="molecule type" value="Genomic_DNA"/>
</dbReference>
<reference evidence="2 3" key="1">
    <citation type="submission" date="2019-02" db="EMBL/GenBank/DDBJ databases">
        <title>Deep-cultivation of Planctomycetes and their phenomic and genomic characterization uncovers novel biology.</title>
        <authorList>
            <person name="Wiegand S."/>
            <person name="Jogler M."/>
            <person name="Boedeker C."/>
            <person name="Pinto D."/>
            <person name="Vollmers J."/>
            <person name="Rivas-Marin E."/>
            <person name="Kohn T."/>
            <person name="Peeters S.H."/>
            <person name="Heuer A."/>
            <person name="Rast P."/>
            <person name="Oberbeckmann S."/>
            <person name="Bunk B."/>
            <person name="Jeske O."/>
            <person name="Meyerdierks A."/>
            <person name="Storesund J.E."/>
            <person name="Kallscheuer N."/>
            <person name="Luecker S."/>
            <person name="Lage O.M."/>
            <person name="Pohl T."/>
            <person name="Merkel B.J."/>
            <person name="Hornburger P."/>
            <person name="Mueller R.-W."/>
            <person name="Bruemmer F."/>
            <person name="Labrenz M."/>
            <person name="Spormann A.M."/>
            <person name="Op Den Camp H."/>
            <person name="Overmann J."/>
            <person name="Amann R."/>
            <person name="Jetten M.S.M."/>
            <person name="Mascher T."/>
            <person name="Medema M.H."/>
            <person name="Devos D.P."/>
            <person name="Kaster A.-K."/>
            <person name="Ovreas L."/>
            <person name="Rohde M."/>
            <person name="Galperin M.Y."/>
            <person name="Jogler C."/>
        </authorList>
    </citation>
    <scope>NUCLEOTIDE SEQUENCE [LARGE SCALE GENOMIC DNA]</scope>
    <source>
        <strain evidence="2 3">Pla144</strain>
    </source>
</reference>
<dbReference type="InterPro" id="IPR000836">
    <property type="entry name" value="PRTase_dom"/>
</dbReference>
<comment type="similarity">
    <text evidence="1">Belongs to the ComF/GntX family.</text>
</comment>
<dbReference type="InterPro" id="IPR051910">
    <property type="entry name" value="ComF/GntX_DNA_util-trans"/>
</dbReference>
<keyword evidence="3" id="KW-1185">Reference proteome</keyword>
<dbReference type="AlphaFoldDB" id="A0A5C6D3L1"/>
<dbReference type="Proteomes" id="UP000318437">
    <property type="component" value="Unassembled WGS sequence"/>
</dbReference>
<comment type="caution">
    <text evidence="2">The sequence shown here is derived from an EMBL/GenBank/DDBJ whole genome shotgun (WGS) entry which is preliminary data.</text>
</comment>
<dbReference type="PANTHER" id="PTHR47505:SF1">
    <property type="entry name" value="DNA UTILIZATION PROTEIN YHGH"/>
    <property type="match status" value="1"/>
</dbReference>
<proteinExistence type="inferred from homology"/>